<organism evidence="5 6">
    <name type="scientific">Pleionea mediterranea</name>
    <dbReference type="NCBI Taxonomy" id="523701"/>
    <lineage>
        <taxon>Bacteria</taxon>
        <taxon>Pseudomonadati</taxon>
        <taxon>Pseudomonadota</taxon>
        <taxon>Gammaproteobacteria</taxon>
        <taxon>Oceanospirillales</taxon>
        <taxon>Pleioneaceae</taxon>
        <taxon>Pleionea</taxon>
    </lineage>
</organism>
<evidence type="ECO:0000256" key="1">
    <source>
        <dbReference type="ARBA" id="ARBA00022692"/>
    </source>
</evidence>
<dbReference type="Gene3D" id="1.20.1250.20">
    <property type="entry name" value="MFS general substrate transporter like domains"/>
    <property type="match status" value="1"/>
</dbReference>
<dbReference type="Pfam" id="PF07690">
    <property type="entry name" value="MFS_1"/>
    <property type="match status" value="1"/>
</dbReference>
<keyword evidence="6" id="KW-1185">Reference proteome</keyword>
<feature type="transmembrane region" description="Helical" evidence="4">
    <location>
        <begin position="136"/>
        <end position="156"/>
    </location>
</feature>
<reference evidence="5 6" key="1">
    <citation type="submission" date="2018-05" db="EMBL/GenBank/DDBJ databases">
        <title>Genomic Encyclopedia of Type Strains, Phase IV (KMG-IV): sequencing the most valuable type-strain genomes for metagenomic binning, comparative biology and taxonomic classification.</title>
        <authorList>
            <person name="Goeker M."/>
        </authorList>
    </citation>
    <scope>NUCLEOTIDE SEQUENCE [LARGE SCALE GENOMIC DNA]</scope>
    <source>
        <strain evidence="5 6">DSM 25350</strain>
    </source>
</reference>
<feature type="transmembrane region" description="Helical" evidence="4">
    <location>
        <begin position="202"/>
        <end position="221"/>
    </location>
</feature>
<dbReference type="SUPFAM" id="SSF103473">
    <property type="entry name" value="MFS general substrate transporter"/>
    <property type="match status" value="1"/>
</dbReference>
<proteinExistence type="predicted"/>
<feature type="transmembrane region" description="Helical" evidence="4">
    <location>
        <begin position="106"/>
        <end position="130"/>
    </location>
</feature>
<gene>
    <name evidence="5" type="ORF">C8D97_10333</name>
</gene>
<feature type="transmembrane region" description="Helical" evidence="4">
    <location>
        <begin position="334"/>
        <end position="352"/>
    </location>
</feature>
<evidence type="ECO:0000256" key="2">
    <source>
        <dbReference type="ARBA" id="ARBA00022989"/>
    </source>
</evidence>
<feature type="transmembrane region" description="Helical" evidence="4">
    <location>
        <begin position="176"/>
        <end position="196"/>
    </location>
</feature>
<protein>
    <submittedName>
        <fullName evidence="5">MFS-type transporter involved in bile tolerance (Atg22 family)</fullName>
    </submittedName>
</protein>
<dbReference type="PANTHER" id="PTHR23526">
    <property type="entry name" value="INTEGRAL MEMBRANE TRANSPORT PROTEIN-RELATED"/>
    <property type="match status" value="1"/>
</dbReference>
<feature type="transmembrane region" description="Helical" evidence="4">
    <location>
        <begin position="301"/>
        <end position="322"/>
    </location>
</feature>
<accession>A0A316G086</accession>
<comment type="caution">
    <text evidence="5">The sequence shown here is derived from an EMBL/GenBank/DDBJ whole genome shotgun (WGS) entry which is preliminary data.</text>
</comment>
<keyword evidence="1 4" id="KW-0812">Transmembrane</keyword>
<dbReference type="EMBL" id="QGGU01000003">
    <property type="protein sequence ID" value="PWK53210.1"/>
    <property type="molecule type" value="Genomic_DNA"/>
</dbReference>
<dbReference type="InterPro" id="IPR011701">
    <property type="entry name" value="MFS"/>
</dbReference>
<dbReference type="PANTHER" id="PTHR23526:SF2">
    <property type="entry name" value="MAJOR FACILITATOR SUPERFAMILY (MFS) PROFILE DOMAIN-CONTAINING PROTEIN"/>
    <property type="match status" value="1"/>
</dbReference>
<dbReference type="InterPro" id="IPR036259">
    <property type="entry name" value="MFS_trans_sf"/>
</dbReference>
<keyword evidence="3 4" id="KW-0472">Membrane</keyword>
<keyword evidence="2 4" id="KW-1133">Transmembrane helix</keyword>
<dbReference type="AlphaFoldDB" id="A0A316G086"/>
<feature type="transmembrane region" description="Helical" evidence="4">
    <location>
        <begin position="262"/>
        <end position="281"/>
    </location>
</feature>
<dbReference type="GO" id="GO:0022857">
    <property type="term" value="F:transmembrane transporter activity"/>
    <property type="evidence" value="ECO:0007669"/>
    <property type="project" value="InterPro"/>
</dbReference>
<sequence>MKQPSSQLDQAYQLLTSEDDGRVCRDIPESACEHQPRNFILHILSLAATKSSDGLIDPKLILSWLLAQLGASALIIGQLVPVREAGALLPQLFTSEWIRKRPQRKWVWAAGSFVQGLCVAGMVICCFTLTDDRAGLAILILLAILAVARSFCSVSYKDVLGKTVSKSTRGTATGTAGTIASASVILFASLLTFNIIPLSIFTLSITLSIASGLWLIAAALFTQLNESSGATDGGENATRGLRDRLSLIVADKQLFRFITVRALLVSTALAPPFMLLTGTATKTNANQQSLTALTQSGTEGFLSQLGLLILASSLAGFSSSYIWGRLADKSSRNALIVSALIAGLTLASTAIIHITQPVWLTTVWLLPILLFLLMIAYQGVRLARSTHLVDMAHHTQRANYTAVSNTVIGIVLLLGGLFGVLAELFGVTLVIGLFAAMSFIAAALAVKLKNVQS</sequence>
<evidence type="ECO:0000256" key="3">
    <source>
        <dbReference type="ARBA" id="ARBA00023136"/>
    </source>
</evidence>
<dbReference type="InterPro" id="IPR052528">
    <property type="entry name" value="Sugar_transport-like"/>
</dbReference>
<feature type="transmembrane region" description="Helical" evidence="4">
    <location>
        <begin position="424"/>
        <end position="446"/>
    </location>
</feature>
<evidence type="ECO:0000256" key="4">
    <source>
        <dbReference type="SAM" id="Phobius"/>
    </source>
</evidence>
<name>A0A316G086_9GAMM</name>
<dbReference type="OrthoDB" id="1117124at2"/>
<feature type="transmembrane region" description="Helical" evidence="4">
    <location>
        <begin position="398"/>
        <end position="418"/>
    </location>
</feature>
<evidence type="ECO:0000313" key="6">
    <source>
        <dbReference type="Proteomes" id="UP000245790"/>
    </source>
</evidence>
<evidence type="ECO:0000313" key="5">
    <source>
        <dbReference type="EMBL" id="PWK53210.1"/>
    </source>
</evidence>
<feature type="transmembrane region" description="Helical" evidence="4">
    <location>
        <begin position="358"/>
        <end position="377"/>
    </location>
</feature>
<dbReference type="RefSeq" id="WP_109762296.1">
    <property type="nucleotide sequence ID" value="NZ_QGGU01000003.1"/>
</dbReference>
<dbReference type="Proteomes" id="UP000245790">
    <property type="component" value="Unassembled WGS sequence"/>
</dbReference>